<feature type="transmembrane region" description="Helical" evidence="1">
    <location>
        <begin position="23"/>
        <end position="49"/>
    </location>
</feature>
<dbReference type="Proteomes" id="UP000566819">
    <property type="component" value="Unassembled WGS sequence"/>
</dbReference>
<gene>
    <name evidence="2" type="ORF">G7Y89_g7453</name>
</gene>
<comment type="caution">
    <text evidence="2">The sequence shown here is derived from an EMBL/GenBank/DDBJ whole genome shotgun (WGS) entry which is preliminary data.</text>
</comment>
<keyword evidence="3" id="KW-1185">Reference proteome</keyword>
<organism evidence="2 3">
    <name type="scientific">Cudoniella acicularis</name>
    <dbReference type="NCBI Taxonomy" id="354080"/>
    <lineage>
        <taxon>Eukaryota</taxon>
        <taxon>Fungi</taxon>
        <taxon>Dikarya</taxon>
        <taxon>Ascomycota</taxon>
        <taxon>Pezizomycotina</taxon>
        <taxon>Leotiomycetes</taxon>
        <taxon>Helotiales</taxon>
        <taxon>Tricladiaceae</taxon>
        <taxon>Cudoniella</taxon>
    </lineage>
</organism>
<proteinExistence type="predicted"/>
<evidence type="ECO:0000256" key="1">
    <source>
        <dbReference type="SAM" id="Phobius"/>
    </source>
</evidence>
<sequence length="128" mass="14901">MAPIFEKIPKNIFDFTYRQKFTIAPYIVLAALGWFGILIVLGFIIYMVWKYIRINTQSTIIAVYPPAQIPLPIDYPAVEEAFNGDDETNFMRREDETRELLERIWNEGYGTMKNRIISPPASIRRGPL</sequence>
<dbReference type="EMBL" id="JAAMPI010000525">
    <property type="protein sequence ID" value="KAF4630687.1"/>
    <property type="molecule type" value="Genomic_DNA"/>
</dbReference>
<keyword evidence="1" id="KW-0812">Transmembrane</keyword>
<evidence type="ECO:0000313" key="3">
    <source>
        <dbReference type="Proteomes" id="UP000566819"/>
    </source>
</evidence>
<name>A0A8H4W1Y7_9HELO</name>
<keyword evidence="1" id="KW-1133">Transmembrane helix</keyword>
<accession>A0A8H4W1Y7</accession>
<dbReference type="AlphaFoldDB" id="A0A8H4W1Y7"/>
<keyword evidence="1" id="KW-0472">Membrane</keyword>
<reference evidence="2 3" key="1">
    <citation type="submission" date="2020-03" db="EMBL/GenBank/DDBJ databases">
        <title>Draft Genome Sequence of Cudoniella acicularis.</title>
        <authorList>
            <person name="Buettner E."/>
            <person name="Kellner H."/>
        </authorList>
    </citation>
    <scope>NUCLEOTIDE SEQUENCE [LARGE SCALE GENOMIC DNA]</scope>
    <source>
        <strain evidence="2 3">DSM 108380</strain>
    </source>
</reference>
<evidence type="ECO:0000313" key="2">
    <source>
        <dbReference type="EMBL" id="KAF4630687.1"/>
    </source>
</evidence>
<protein>
    <submittedName>
        <fullName evidence="2">Uncharacterized protein</fullName>
    </submittedName>
</protein>